<gene>
    <name evidence="3" type="ORF">ODALV1_LOCUS24035</name>
</gene>
<comment type="caution">
    <text evidence="3">The sequence shown here is derived from an EMBL/GenBank/DDBJ whole genome shotgun (WGS) entry which is preliminary data.</text>
</comment>
<feature type="region of interest" description="Disordered" evidence="1">
    <location>
        <begin position="141"/>
        <end position="190"/>
    </location>
</feature>
<reference evidence="3 4" key="1">
    <citation type="submission" date="2024-08" db="EMBL/GenBank/DDBJ databases">
        <authorList>
            <person name="Cucini C."/>
            <person name="Frati F."/>
        </authorList>
    </citation>
    <scope>NUCLEOTIDE SEQUENCE [LARGE SCALE GENOMIC DNA]</scope>
</reference>
<accession>A0ABP1RMY5</accession>
<keyword evidence="4" id="KW-1185">Reference proteome</keyword>
<evidence type="ECO:0000313" key="3">
    <source>
        <dbReference type="EMBL" id="CAL8131117.1"/>
    </source>
</evidence>
<dbReference type="InterPro" id="IPR013087">
    <property type="entry name" value="Znf_C2H2_type"/>
</dbReference>
<organism evidence="3 4">
    <name type="scientific">Orchesella dallaii</name>
    <dbReference type="NCBI Taxonomy" id="48710"/>
    <lineage>
        <taxon>Eukaryota</taxon>
        <taxon>Metazoa</taxon>
        <taxon>Ecdysozoa</taxon>
        <taxon>Arthropoda</taxon>
        <taxon>Hexapoda</taxon>
        <taxon>Collembola</taxon>
        <taxon>Entomobryomorpha</taxon>
        <taxon>Entomobryoidea</taxon>
        <taxon>Orchesellidae</taxon>
        <taxon>Orchesellinae</taxon>
        <taxon>Orchesella</taxon>
    </lineage>
</organism>
<sequence>MAFESMNQIIKKEVQSNDVVSIEQEDLSADIPPLLIDLTNLDSEINGTASHSSSLPSGRFAPQNSSYVPTNPPHDSEMRALLNFMGKQEDTNDKLFEQLRNLKEETRMEMEAKDNQIMCLKGDIDQLKEILEKNGISLEDIKKNRQQQSGKRKQSVEVEMEGEQKNVKRIRKENTSAENQSESEGTQEETALVTYYQVDFPASEEAKYDDDDDDEWHHENTRNLRATGTFECLEWNCMLVFDDKSLRNLHLNTAHGYLMDGDGTFRCTTEACGNIFVCLESCWEHKISEHQ</sequence>
<feature type="domain" description="C2H2-type" evidence="2">
    <location>
        <begin position="267"/>
        <end position="290"/>
    </location>
</feature>
<evidence type="ECO:0000259" key="2">
    <source>
        <dbReference type="PROSITE" id="PS00028"/>
    </source>
</evidence>
<evidence type="ECO:0000313" key="4">
    <source>
        <dbReference type="Proteomes" id="UP001642540"/>
    </source>
</evidence>
<proteinExistence type="predicted"/>
<evidence type="ECO:0000256" key="1">
    <source>
        <dbReference type="SAM" id="MobiDB-lite"/>
    </source>
</evidence>
<dbReference type="Proteomes" id="UP001642540">
    <property type="component" value="Unassembled WGS sequence"/>
</dbReference>
<name>A0ABP1RMY5_9HEXA</name>
<dbReference type="PROSITE" id="PS00028">
    <property type="entry name" value="ZINC_FINGER_C2H2_1"/>
    <property type="match status" value="1"/>
</dbReference>
<feature type="region of interest" description="Disordered" evidence="1">
    <location>
        <begin position="47"/>
        <end position="67"/>
    </location>
</feature>
<dbReference type="EMBL" id="CAXLJM020000086">
    <property type="protein sequence ID" value="CAL8131117.1"/>
    <property type="molecule type" value="Genomic_DNA"/>
</dbReference>
<protein>
    <recommendedName>
        <fullName evidence="2">C2H2-type domain-containing protein</fullName>
    </recommendedName>
</protein>